<feature type="coiled-coil region" evidence="1">
    <location>
        <begin position="24"/>
        <end position="74"/>
    </location>
</feature>
<protein>
    <submittedName>
        <fullName evidence="2">Uncharacterized protein</fullName>
    </submittedName>
</protein>
<comment type="caution">
    <text evidence="2">The sequence shown here is derived from an EMBL/GenBank/DDBJ whole genome shotgun (WGS) entry which is preliminary data.</text>
</comment>
<keyword evidence="3" id="KW-1185">Reference proteome</keyword>
<dbReference type="AlphaFoldDB" id="A0A964E347"/>
<accession>A0A964E347</accession>
<sequence length="76" mass="8791">MSLTTTPATSYRQPAADALLARDMAALLAKLERAEDKLMRSLSRKRRVAGQKQINIMADRHEAMREERNRMEARYE</sequence>
<evidence type="ECO:0000313" key="2">
    <source>
        <dbReference type="EMBL" id="MCB8880081.1"/>
    </source>
</evidence>
<reference evidence="2 3" key="1">
    <citation type="journal article" date="2021" name="Microorganisms">
        <title>Acidisoma silvae sp. nov. and Acidisomacellulosilytica sp. nov., Two Acidophilic Bacteria Isolated from Decaying Wood, Hydrolyzing Cellulose and Producing Poly-3-hydroxybutyrate.</title>
        <authorList>
            <person name="Mieszkin S."/>
            <person name="Pouder E."/>
            <person name="Uroz S."/>
            <person name="Simon-Colin C."/>
            <person name="Alain K."/>
        </authorList>
    </citation>
    <scope>NUCLEOTIDE SEQUENCE [LARGE SCALE GENOMIC DNA]</scope>
    <source>
        <strain evidence="2 3">HW T5.17</strain>
    </source>
</reference>
<dbReference type="Proteomes" id="UP000721844">
    <property type="component" value="Unassembled WGS sequence"/>
</dbReference>
<dbReference type="RefSeq" id="WP_227306688.1">
    <property type="nucleotide sequence ID" value="NZ_JAESVA010000002.1"/>
</dbReference>
<evidence type="ECO:0000313" key="3">
    <source>
        <dbReference type="Proteomes" id="UP000721844"/>
    </source>
</evidence>
<keyword evidence="1" id="KW-0175">Coiled coil</keyword>
<dbReference type="EMBL" id="JAESVA010000002">
    <property type="protein sequence ID" value="MCB8880081.1"/>
    <property type="molecule type" value="Genomic_DNA"/>
</dbReference>
<organism evidence="2 3">
    <name type="scientific">Acidisoma cellulosilyticum</name>
    <dbReference type="NCBI Taxonomy" id="2802395"/>
    <lineage>
        <taxon>Bacteria</taxon>
        <taxon>Pseudomonadati</taxon>
        <taxon>Pseudomonadota</taxon>
        <taxon>Alphaproteobacteria</taxon>
        <taxon>Acetobacterales</taxon>
        <taxon>Acidocellaceae</taxon>
        <taxon>Acidisoma</taxon>
    </lineage>
</organism>
<proteinExistence type="predicted"/>
<evidence type="ECO:0000256" key="1">
    <source>
        <dbReference type="SAM" id="Coils"/>
    </source>
</evidence>
<name>A0A964E347_9PROT</name>
<gene>
    <name evidence="2" type="ORF">ACELLULO517_07530</name>
</gene>